<dbReference type="SUPFAM" id="SSF53756">
    <property type="entry name" value="UDP-Glycosyltransferase/glycogen phosphorylase"/>
    <property type="match status" value="1"/>
</dbReference>
<dbReference type="AlphaFoldDB" id="A0A6N6MYX5"/>
<dbReference type="Proteomes" id="UP000438699">
    <property type="component" value="Unassembled WGS sequence"/>
</dbReference>
<feature type="domain" description="Glycosyl transferase family 1" evidence="1">
    <location>
        <begin position="173"/>
        <end position="241"/>
    </location>
</feature>
<evidence type="ECO:0000259" key="1">
    <source>
        <dbReference type="Pfam" id="PF00534"/>
    </source>
</evidence>
<evidence type="ECO:0000313" key="3">
    <source>
        <dbReference type="Proteomes" id="UP000438699"/>
    </source>
</evidence>
<dbReference type="GO" id="GO:0016757">
    <property type="term" value="F:glycosyltransferase activity"/>
    <property type="evidence" value="ECO:0007669"/>
    <property type="project" value="InterPro"/>
</dbReference>
<proteinExistence type="predicted"/>
<organism evidence="2 3">
    <name type="scientific">Pseudodesulfovibrio senegalensis</name>
    <dbReference type="NCBI Taxonomy" id="1721087"/>
    <lineage>
        <taxon>Bacteria</taxon>
        <taxon>Pseudomonadati</taxon>
        <taxon>Thermodesulfobacteriota</taxon>
        <taxon>Desulfovibrionia</taxon>
        <taxon>Desulfovibrionales</taxon>
        <taxon>Desulfovibrionaceae</taxon>
    </lineage>
</organism>
<dbReference type="InterPro" id="IPR001296">
    <property type="entry name" value="Glyco_trans_1"/>
</dbReference>
<keyword evidence="2" id="KW-0808">Transferase</keyword>
<dbReference type="EMBL" id="WAIE01000006">
    <property type="protein sequence ID" value="KAB1440777.1"/>
    <property type="molecule type" value="Genomic_DNA"/>
</dbReference>
<accession>A0A6N6MYX5</accession>
<sequence length="332" mass="36550">MNTYVFLPPARKPTGGITVLRQIADILHGAGRTVHLVARDPGGWRPTGLDDAAPVLEWDDLSLEPGDLWLVPEGWVNALSPGLQAKARCVSYVQNWAYLFSSLPPGVQWHSLPVEFLSVSDPVARYVAQATGRPSSILRPGINREIFHAPDIRPSGRVRIAYMPRKNKALAAQIHSLLEHRMGANRVQWLEIQGMDAFGVAEALRSSHIFLMTGFPEGCPLPPLEAMACGCLPVGFSGYGGWDYMRQAEDEPRFVPWWPLREVDWGGNGLWCADGDVLDAALCLETAVNWFENGDVILQSVLDAGQRTADAYDLAAQRANVLAIWKEMAGCR</sequence>
<keyword evidence="3" id="KW-1185">Reference proteome</keyword>
<dbReference type="OrthoDB" id="9801609at2"/>
<comment type="caution">
    <text evidence="2">The sequence shown here is derived from an EMBL/GenBank/DDBJ whole genome shotgun (WGS) entry which is preliminary data.</text>
</comment>
<reference evidence="2 3" key="1">
    <citation type="journal article" date="2017" name="Int. J. Syst. Evol. Microbiol.">
        <title>Desulfovibrio senegalensis sp. nov., a mesophilic sulfate reducer isolated from marine sediment.</title>
        <authorList>
            <person name="Thioye A."/>
            <person name="Gam Z.B.A."/>
            <person name="Mbengue M."/>
            <person name="Cayol J.L."/>
            <person name="Joseph-Bartoli M."/>
            <person name="Toure-Kane C."/>
            <person name="Labat M."/>
        </authorList>
    </citation>
    <scope>NUCLEOTIDE SEQUENCE [LARGE SCALE GENOMIC DNA]</scope>
    <source>
        <strain evidence="2 3">DSM 101509</strain>
    </source>
</reference>
<name>A0A6N6MYX5_9BACT</name>
<gene>
    <name evidence="2" type="ORF">F8A88_12560</name>
</gene>
<protein>
    <submittedName>
        <fullName evidence="2">Glycosyltransferase family 4 protein</fullName>
    </submittedName>
</protein>
<dbReference type="Gene3D" id="3.40.50.2000">
    <property type="entry name" value="Glycogen Phosphorylase B"/>
    <property type="match status" value="1"/>
</dbReference>
<evidence type="ECO:0000313" key="2">
    <source>
        <dbReference type="EMBL" id="KAB1440777.1"/>
    </source>
</evidence>
<dbReference type="RefSeq" id="WP_151151521.1">
    <property type="nucleotide sequence ID" value="NZ_WAIE01000006.1"/>
</dbReference>
<dbReference type="Pfam" id="PF00534">
    <property type="entry name" value="Glycos_transf_1"/>
    <property type="match status" value="1"/>
</dbReference>